<gene>
    <name evidence="1" type="ORF">SDC9_134158</name>
</gene>
<proteinExistence type="predicted"/>
<comment type="caution">
    <text evidence="1">The sequence shown here is derived from an EMBL/GenBank/DDBJ whole genome shotgun (WGS) entry which is preliminary data.</text>
</comment>
<reference evidence="1" key="1">
    <citation type="submission" date="2019-08" db="EMBL/GenBank/DDBJ databases">
        <authorList>
            <person name="Kucharzyk K."/>
            <person name="Murdoch R.W."/>
            <person name="Higgins S."/>
            <person name="Loffler F."/>
        </authorList>
    </citation>
    <scope>NUCLEOTIDE SEQUENCE</scope>
</reference>
<dbReference type="EMBL" id="VSSQ01034971">
    <property type="protein sequence ID" value="MPM87065.1"/>
    <property type="molecule type" value="Genomic_DNA"/>
</dbReference>
<organism evidence="1">
    <name type="scientific">bioreactor metagenome</name>
    <dbReference type="NCBI Taxonomy" id="1076179"/>
    <lineage>
        <taxon>unclassified sequences</taxon>
        <taxon>metagenomes</taxon>
        <taxon>ecological metagenomes</taxon>
    </lineage>
</organism>
<evidence type="ECO:0000313" key="1">
    <source>
        <dbReference type="EMBL" id="MPM87065.1"/>
    </source>
</evidence>
<sequence>MENTCPNTCKLANLTIGHRLDDLCLLNKAGIDTENSRNIGPVLIGLSLGSPGEDCSGDIRSTTAEGLHFPFTVTAIEAGNNVLGTLLQYFLEIGIGFLMHSSVVPDDNERVGIEEYPPKVGTNHAGGKILTAACGILGTMAGIDHLPDLFQDCHKGLCIHAKLCKDIGIANGDLLEQLTARLALLDECIAGIEHIGHFLIIAGPLSRGRYDDNLSLRVSINN</sequence>
<accession>A0A645DCZ1</accession>
<dbReference type="AlphaFoldDB" id="A0A645DCZ1"/>
<name>A0A645DCZ1_9ZZZZ</name>
<protein>
    <submittedName>
        <fullName evidence="1">Uncharacterized protein</fullName>
    </submittedName>
</protein>